<sequence length="135" mass="14803">MSKTILFVCQSCRATHTETSDSPAEGAMLLKQLQELHPEWSGKAELEIQSVGCLWTCDHPCAIALSSPEKSTYMLAKVPVTEGSIKDTAEAVLCLSQLYLDSRDGTIPWKHFPEVLQTDIIARIPPLTANSESKS</sequence>
<organism evidence="1">
    <name type="scientific">Oscillatoriales cyanobacterium SpSt-418</name>
    <dbReference type="NCBI Taxonomy" id="2282169"/>
    <lineage>
        <taxon>Bacteria</taxon>
        <taxon>Bacillati</taxon>
        <taxon>Cyanobacteriota</taxon>
        <taxon>Cyanophyceae</taxon>
        <taxon>Oscillatoriophycideae</taxon>
        <taxon>Oscillatoriales</taxon>
    </lineage>
</organism>
<protein>
    <submittedName>
        <fullName evidence="1">DUF1636 domain-containing protein</fullName>
    </submittedName>
</protein>
<gene>
    <name evidence="1" type="ORF">ENR64_08585</name>
</gene>
<dbReference type="EMBL" id="DSRU01000111">
    <property type="protein sequence ID" value="HFM97814.1"/>
    <property type="molecule type" value="Genomic_DNA"/>
</dbReference>
<reference evidence="1" key="1">
    <citation type="journal article" date="2020" name="mSystems">
        <title>Genome- and Community-Level Interaction Insights into Carbon Utilization and Element Cycling Functions of Hydrothermarchaeota in Hydrothermal Sediment.</title>
        <authorList>
            <person name="Zhou Z."/>
            <person name="Liu Y."/>
            <person name="Xu W."/>
            <person name="Pan J."/>
            <person name="Luo Z.H."/>
            <person name="Li M."/>
        </authorList>
    </citation>
    <scope>NUCLEOTIDE SEQUENCE [LARGE SCALE GENOMIC DNA]</scope>
    <source>
        <strain evidence="1">SpSt-418</strain>
    </source>
</reference>
<comment type="caution">
    <text evidence="1">The sequence shown here is derived from an EMBL/GenBank/DDBJ whole genome shotgun (WGS) entry which is preliminary data.</text>
</comment>
<dbReference type="InterPro" id="IPR012863">
    <property type="entry name" value="DUF1636"/>
</dbReference>
<name>A0A7C3PE35_9CYAN</name>
<dbReference type="Pfam" id="PF07845">
    <property type="entry name" value="DUF1636"/>
    <property type="match status" value="1"/>
</dbReference>
<evidence type="ECO:0000313" key="1">
    <source>
        <dbReference type="EMBL" id="HFM97814.1"/>
    </source>
</evidence>
<dbReference type="AlphaFoldDB" id="A0A7C3PE35"/>
<accession>A0A7C3PE35</accession>
<proteinExistence type="predicted"/>